<keyword evidence="5" id="KW-0539">Nucleus</keyword>
<evidence type="ECO:0000313" key="10">
    <source>
        <dbReference type="Proteomes" id="UP001632038"/>
    </source>
</evidence>
<dbReference type="PANTHER" id="PTHR11945:SF629">
    <property type="entry name" value="OS02G0164450 PROTEIN"/>
    <property type="match status" value="1"/>
</dbReference>
<evidence type="ECO:0000313" key="9">
    <source>
        <dbReference type="EMBL" id="KAL3614387.1"/>
    </source>
</evidence>
<feature type="compositionally biased region" description="Basic and acidic residues" evidence="7">
    <location>
        <begin position="50"/>
        <end position="59"/>
    </location>
</feature>
<feature type="domain" description="MADS-box" evidence="8">
    <location>
        <begin position="45"/>
        <end position="105"/>
    </location>
</feature>
<dbReference type="InterPro" id="IPR033896">
    <property type="entry name" value="MEF2-like_N"/>
</dbReference>
<dbReference type="EMBL" id="JAVIJP010000107">
    <property type="protein sequence ID" value="KAL3614387.1"/>
    <property type="molecule type" value="Genomic_DNA"/>
</dbReference>
<proteinExistence type="predicted"/>
<dbReference type="AlphaFoldDB" id="A0ABD3BBZ1"/>
<evidence type="ECO:0000256" key="5">
    <source>
        <dbReference type="ARBA" id="ARBA00023242"/>
    </source>
</evidence>
<keyword evidence="2" id="KW-0805">Transcription regulation</keyword>
<evidence type="ECO:0000259" key="8">
    <source>
        <dbReference type="PROSITE" id="PS50066"/>
    </source>
</evidence>
<feature type="compositionally biased region" description="Low complexity" evidence="7">
    <location>
        <begin position="8"/>
        <end position="34"/>
    </location>
</feature>
<sequence>MDSSYQQNNPSDDNNDPSKNNNNDDPSKNNNNNDPPKKRHSKKGKGRQKIPMERIESETSRKVTFTKRRNGLFKKASELHTLCDADNAFVVYSPSNKAHSFGAPNIKTVTDRFLNVMGLGGIGRNQMPPPRNNSIARKRNLELTNLERKLEDEKRKKKEHDMLREANPNQIGYPPNLDLLDSDQLRTLKDNLMGLKNALNTLIKDVADKGVDPGAGSGGAGVGQPMDPNDQGLSSYNMAGQFYYGHNGTMLNNVDPFVPGGALNNYQAPFDFRGNNNNNNPNGGFMNDARAGYYNDPDALFFPDMLTNSPGYVNPCDTTVNNNNEYQLPPLPNDHEAGSSNPVFPYNFGYPNDEVPNENDTGGANADGMDGEGGGGGAQGNARNEWGGSNFNNFGPGN</sequence>
<keyword evidence="3" id="KW-0238">DNA-binding</keyword>
<keyword evidence="10" id="KW-1185">Reference proteome</keyword>
<dbReference type="Proteomes" id="UP001632038">
    <property type="component" value="Unassembled WGS sequence"/>
</dbReference>
<dbReference type="SUPFAM" id="SSF55455">
    <property type="entry name" value="SRF-like"/>
    <property type="match status" value="1"/>
</dbReference>
<dbReference type="GO" id="GO:0005634">
    <property type="term" value="C:nucleus"/>
    <property type="evidence" value="ECO:0007669"/>
    <property type="project" value="UniProtKB-SubCell"/>
</dbReference>
<feature type="compositionally biased region" description="Basic residues" evidence="7">
    <location>
        <begin position="37"/>
        <end position="48"/>
    </location>
</feature>
<dbReference type="Pfam" id="PF00319">
    <property type="entry name" value="SRF-TF"/>
    <property type="match status" value="1"/>
</dbReference>
<gene>
    <name evidence="9" type="ORF">CASFOL_042461</name>
</gene>
<dbReference type="InterPro" id="IPR036879">
    <property type="entry name" value="TF_MADSbox_sf"/>
</dbReference>
<protein>
    <recommendedName>
        <fullName evidence="8">MADS-box domain-containing protein</fullName>
    </recommendedName>
</protein>
<evidence type="ECO:0000256" key="7">
    <source>
        <dbReference type="SAM" id="MobiDB-lite"/>
    </source>
</evidence>
<feature type="compositionally biased region" description="Low complexity" evidence="7">
    <location>
        <begin position="387"/>
        <end position="398"/>
    </location>
</feature>
<keyword evidence="4" id="KW-0804">Transcription</keyword>
<dbReference type="PRINTS" id="PR00404">
    <property type="entry name" value="MADSDOMAIN"/>
</dbReference>
<feature type="region of interest" description="Disordered" evidence="7">
    <location>
        <begin position="352"/>
        <end position="398"/>
    </location>
</feature>
<keyword evidence="6" id="KW-0175">Coiled coil</keyword>
<dbReference type="GO" id="GO:0003677">
    <property type="term" value="F:DNA binding"/>
    <property type="evidence" value="ECO:0007669"/>
    <property type="project" value="UniProtKB-KW"/>
</dbReference>
<dbReference type="CDD" id="cd00265">
    <property type="entry name" value="MADS_MEF2_like"/>
    <property type="match status" value="1"/>
</dbReference>
<dbReference type="PROSITE" id="PS50066">
    <property type="entry name" value="MADS_BOX_2"/>
    <property type="match status" value="1"/>
</dbReference>
<dbReference type="SMART" id="SM00432">
    <property type="entry name" value="MADS"/>
    <property type="match status" value="1"/>
</dbReference>
<comment type="subcellular location">
    <subcellularLocation>
        <location evidence="1">Nucleus</location>
    </subcellularLocation>
</comment>
<evidence type="ECO:0000256" key="4">
    <source>
        <dbReference type="ARBA" id="ARBA00023163"/>
    </source>
</evidence>
<reference evidence="10" key="1">
    <citation type="journal article" date="2024" name="IScience">
        <title>Strigolactones Initiate the Formation of Haustorium-like Structures in Castilleja.</title>
        <authorList>
            <person name="Buerger M."/>
            <person name="Peterson D."/>
            <person name="Chory J."/>
        </authorList>
    </citation>
    <scope>NUCLEOTIDE SEQUENCE [LARGE SCALE GENOMIC DNA]</scope>
</reference>
<dbReference type="InterPro" id="IPR002100">
    <property type="entry name" value="TF_MADSbox"/>
</dbReference>
<feature type="coiled-coil region" evidence="6">
    <location>
        <begin position="136"/>
        <end position="205"/>
    </location>
</feature>
<name>A0ABD3BBZ1_9LAMI</name>
<feature type="region of interest" description="Disordered" evidence="7">
    <location>
        <begin position="1"/>
        <end position="59"/>
    </location>
</feature>
<evidence type="ECO:0000256" key="6">
    <source>
        <dbReference type="SAM" id="Coils"/>
    </source>
</evidence>
<organism evidence="9 10">
    <name type="scientific">Castilleja foliolosa</name>
    <dbReference type="NCBI Taxonomy" id="1961234"/>
    <lineage>
        <taxon>Eukaryota</taxon>
        <taxon>Viridiplantae</taxon>
        <taxon>Streptophyta</taxon>
        <taxon>Embryophyta</taxon>
        <taxon>Tracheophyta</taxon>
        <taxon>Spermatophyta</taxon>
        <taxon>Magnoliopsida</taxon>
        <taxon>eudicotyledons</taxon>
        <taxon>Gunneridae</taxon>
        <taxon>Pentapetalae</taxon>
        <taxon>asterids</taxon>
        <taxon>lamiids</taxon>
        <taxon>Lamiales</taxon>
        <taxon>Orobanchaceae</taxon>
        <taxon>Pedicularideae</taxon>
        <taxon>Castillejinae</taxon>
        <taxon>Castilleja</taxon>
    </lineage>
</organism>
<dbReference type="PANTHER" id="PTHR11945">
    <property type="entry name" value="MADS BOX PROTEIN"/>
    <property type="match status" value="1"/>
</dbReference>
<evidence type="ECO:0000256" key="1">
    <source>
        <dbReference type="ARBA" id="ARBA00004123"/>
    </source>
</evidence>
<evidence type="ECO:0000256" key="3">
    <source>
        <dbReference type="ARBA" id="ARBA00023125"/>
    </source>
</evidence>
<dbReference type="Gene3D" id="3.40.1810.10">
    <property type="entry name" value="Transcription factor, MADS-box"/>
    <property type="match status" value="1"/>
</dbReference>
<accession>A0ABD3BBZ1</accession>
<evidence type="ECO:0000256" key="2">
    <source>
        <dbReference type="ARBA" id="ARBA00023015"/>
    </source>
</evidence>
<comment type="caution">
    <text evidence="9">The sequence shown here is derived from an EMBL/GenBank/DDBJ whole genome shotgun (WGS) entry which is preliminary data.</text>
</comment>